<dbReference type="GO" id="GO:0005886">
    <property type="term" value="C:plasma membrane"/>
    <property type="evidence" value="ECO:0007669"/>
    <property type="project" value="UniProtKB-SubCell"/>
</dbReference>
<feature type="domain" description="VTT" evidence="7">
    <location>
        <begin position="97"/>
        <end position="213"/>
    </location>
</feature>
<sequence length="261" mass="27483">MHREGAGGRSARRSCCIGPLTGAPMSADRLKRLLPLAVIAVVAVAGYVMFGDRLTFAALSENREALIAFRDENYALSVLAFIAAYTAIVGFSLPGATIATLTGGFLFGLFPGVFYNVAAASMGALIIFSAARLGLGERLAARMEASPGRIARLKAAIDKNVWSVLFLIRLTPVVPFFVANVVPALVNVRTGVFIVTTVFGIIPGALVYTSVGAGLGEVFERGGTPDLDVIFKPYILGPIIGLCALAVLPIFIRLARKEPIA</sequence>
<evidence type="ECO:0000256" key="1">
    <source>
        <dbReference type="ARBA" id="ARBA00004651"/>
    </source>
</evidence>
<feature type="transmembrane region" description="Helical" evidence="6">
    <location>
        <begin position="192"/>
        <end position="215"/>
    </location>
</feature>
<evidence type="ECO:0000259" key="7">
    <source>
        <dbReference type="Pfam" id="PF09335"/>
    </source>
</evidence>
<comment type="caution">
    <text evidence="8">The sequence shown here is derived from an EMBL/GenBank/DDBJ whole genome shotgun (WGS) entry which is preliminary data.</text>
</comment>
<reference evidence="8 9" key="1">
    <citation type="submission" date="2019-12" db="EMBL/GenBank/DDBJ databases">
        <title>Maritimibacter sp. nov. sp. isolated from sea sand.</title>
        <authorList>
            <person name="Kim J."/>
            <person name="Jeong S.E."/>
            <person name="Jung H.S."/>
            <person name="Jeon C.O."/>
        </authorList>
    </citation>
    <scope>NUCLEOTIDE SEQUENCE [LARGE SCALE GENOMIC DNA]</scope>
    <source>
        <strain evidence="8 9">DP07</strain>
    </source>
</reference>
<evidence type="ECO:0000313" key="9">
    <source>
        <dbReference type="Proteomes" id="UP000467322"/>
    </source>
</evidence>
<keyword evidence="4 6" id="KW-1133">Transmembrane helix</keyword>
<dbReference type="PANTHER" id="PTHR12677:SF59">
    <property type="entry name" value="GOLGI APPARATUS MEMBRANE PROTEIN TVP38-RELATED"/>
    <property type="match status" value="1"/>
</dbReference>
<evidence type="ECO:0000256" key="2">
    <source>
        <dbReference type="ARBA" id="ARBA00022475"/>
    </source>
</evidence>
<evidence type="ECO:0000313" key="8">
    <source>
        <dbReference type="EMBL" id="MZR14319.1"/>
    </source>
</evidence>
<comment type="subcellular location">
    <subcellularLocation>
        <location evidence="1 6">Cell membrane</location>
        <topology evidence="1 6">Multi-pass membrane protein</topology>
    </subcellularLocation>
</comment>
<evidence type="ECO:0000256" key="5">
    <source>
        <dbReference type="ARBA" id="ARBA00023136"/>
    </source>
</evidence>
<name>A0A845M5L6_9RHOB</name>
<accession>A0A845M5L6</accession>
<dbReference type="Proteomes" id="UP000467322">
    <property type="component" value="Unassembled WGS sequence"/>
</dbReference>
<dbReference type="AlphaFoldDB" id="A0A845M5L6"/>
<keyword evidence="2 6" id="KW-1003">Cell membrane</keyword>
<evidence type="ECO:0000256" key="3">
    <source>
        <dbReference type="ARBA" id="ARBA00022692"/>
    </source>
</evidence>
<comment type="similarity">
    <text evidence="6">Belongs to the TVP38/TMEM64 family.</text>
</comment>
<dbReference type="PANTHER" id="PTHR12677">
    <property type="entry name" value="GOLGI APPARATUS MEMBRANE PROTEIN TVP38-RELATED"/>
    <property type="match status" value="1"/>
</dbReference>
<dbReference type="Pfam" id="PF09335">
    <property type="entry name" value="VTT_dom"/>
    <property type="match status" value="1"/>
</dbReference>
<feature type="transmembrane region" description="Helical" evidence="6">
    <location>
        <begin position="161"/>
        <end position="185"/>
    </location>
</feature>
<feature type="transmembrane region" description="Helical" evidence="6">
    <location>
        <begin position="235"/>
        <end position="255"/>
    </location>
</feature>
<gene>
    <name evidence="8" type="ORF">GQE99_14965</name>
</gene>
<feature type="transmembrane region" description="Helical" evidence="6">
    <location>
        <begin position="33"/>
        <end position="50"/>
    </location>
</feature>
<dbReference type="EMBL" id="WTUX01000019">
    <property type="protein sequence ID" value="MZR14319.1"/>
    <property type="molecule type" value="Genomic_DNA"/>
</dbReference>
<dbReference type="InterPro" id="IPR032816">
    <property type="entry name" value="VTT_dom"/>
</dbReference>
<organism evidence="8 9">
    <name type="scientific">Maritimibacter harenae</name>
    <dbReference type="NCBI Taxonomy" id="2606218"/>
    <lineage>
        <taxon>Bacteria</taxon>
        <taxon>Pseudomonadati</taxon>
        <taxon>Pseudomonadota</taxon>
        <taxon>Alphaproteobacteria</taxon>
        <taxon>Rhodobacterales</taxon>
        <taxon>Roseobacteraceae</taxon>
        <taxon>Maritimibacter</taxon>
    </lineage>
</organism>
<keyword evidence="3 6" id="KW-0812">Transmembrane</keyword>
<feature type="transmembrane region" description="Helical" evidence="6">
    <location>
        <begin position="74"/>
        <end position="93"/>
    </location>
</feature>
<keyword evidence="5 6" id="KW-0472">Membrane</keyword>
<evidence type="ECO:0000256" key="6">
    <source>
        <dbReference type="RuleBase" id="RU366058"/>
    </source>
</evidence>
<proteinExistence type="inferred from homology"/>
<feature type="transmembrane region" description="Helical" evidence="6">
    <location>
        <begin position="105"/>
        <end position="128"/>
    </location>
</feature>
<keyword evidence="9" id="KW-1185">Reference proteome</keyword>
<protein>
    <recommendedName>
        <fullName evidence="6">TVP38/TMEM64 family membrane protein</fullName>
    </recommendedName>
</protein>
<evidence type="ECO:0000256" key="4">
    <source>
        <dbReference type="ARBA" id="ARBA00022989"/>
    </source>
</evidence>
<dbReference type="InterPro" id="IPR015414">
    <property type="entry name" value="TMEM64"/>
</dbReference>